<evidence type="ECO:0000313" key="3">
    <source>
        <dbReference type="Proteomes" id="UP000001572"/>
    </source>
</evidence>
<dbReference type="RefSeq" id="WP_012064217.1">
    <property type="nucleotide sequence ID" value="NC_009633.1"/>
</dbReference>
<accession>A6TST3</accession>
<keyword evidence="3" id="KW-1185">Reference proteome</keyword>
<feature type="domain" description="Pyridoxamine 5'-phosphate oxidase N-terminal" evidence="1">
    <location>
        <begin position="12"/>
        <end position="133"/>
    </location>
</feature>
<dbReference type="Gene3D" id="2.30.110.10">
    <property type="entry name" value="Electron Transport, Fmn-binding Protein, Chain A"/>
    <property type="match status" value="1"/>
</dbReference>
<sequence>MDHKMAPLELRDHIIGFLKENKDGALGTCMNNVPRTSPVQYFLGEELDLYILSAGGDKFNAIKDNPNVCLLVNTDYLDHRKIKGIQVFGKATTSLHEKSLQQEAMKFVPNPHLMDQRIKDLNVIKIVPEEIVYLDALETGDRTKQILRHQQVVIKEDQLTPIH</sequence>
<evidence type="ECO:0000313" key="2">
    <source>
        <dbReference type="EMBL" id="ABR49251.1"/>
    </source>
</evidence>
<proteinExistence type="predicted"/>
<dbReference type="OrthoDB" id="3255142at2"/>
<reference evidence="3" key="1">
    <citation type="journal article" date="2016" name="Genome Announc.">
        <title>Complete genome sequence of Alkaliphilus metalliredigens strain QYMF, an alkaliphilic and metal-reducing bacterium isolated from borax-contaminated leachate ponds.</title>
        <authorList>
            <person name="Hwang C."/>
            <person name="Copeland A."/>
            <person name="Lucas S."/>
            <person name="Lapidus A."/>
            <person name="Barry K."/>
            <person name="Detter J.C."/>
            <person name="Glavina Del Rio T."/>
            <person name="Hammon N."/>
            <person name="Israni S."/>
            <person name="Dalin E."/>
            <person name="Tice H."/>
            <person name="Pitluck S."/>
            <person name="Chertkov O."/>
            <person name="Brettin T."/>
            <person name="Bruce D."/>
            <person name="Han C."/>
            <person name="Schmutz J."/>
            <person name="Larimer F."/>
            <person name="Land M.L."/>
            <person name="Hauser L."/>
            <person name="Kyrpides N."/>
            <person name="Mikhailova N."/>
            <person name="Ye Q."/>
            <person name="Zhou J."/>
            <person name="Richardson P."/>
            <person name="Fields M.W."/>
        </authorList>
    </citation>
    <scope>NUCLEOTIDE SEQUENCE [LARGE SCALE GENOMIC DNA]</scope>
    <source>
        <strain evidence="3">QYMF</strain>
    </source>
</reference>
<gene>
    <name evidence="2" type="ordered locus">Amet_3112</name>
</gene>
<dbReference type="EMBL" id="CP000724">
    <property type="protein sequence ID" value="ABR49251.1"/>
    <property type="molecule type" value="Genomic_DNA"/>
</dbReference>
<dbReference type="AlphaFoldDB" id="A6TST3"/>
<dbReference type="Pfam" id="PF01243">
    <property type="entry name" value="PNPOx_N"/>
    <property type="match status" value="1"/>
</dbReference>
<dbReference type="Proteomes" id="UP000001572">
    <property type="component" value="Chromosome"/>
</dbReference>
<protein>
    <submittedName>
        <fullName evidence="2">Pyridoxamine 5'-phosphate oxidase-related, FMN-binding</fullName>
    </submittedName>
</protein>
<organism evidence="2 3">
    <name type="scientific">Alkaliphilus metalliredigens (strain QYMF)</name>
    <dbReference type="NCBI Taxonomy" id="293826"/>
    <lineage>
        <taxon>Bacteria</taxon>
        <taxon>Bacillati</taxon>
        <taxon>Bacillota</taxon>
        <taxon>Clostridia</taxon>
        <taxon>Peptostreptococcales</taxon>
        <taxon>Natronincolaceae</taxon>
        <taxon>Alkaliphilus</taxon>
    </lineage>
</organism>
<evidence type="ECO:0000259" key="1">
    <source>
        <dbReference type="Pfam" id="PF01243"/>
    </source>
</evidence>
<dbReference type="SUPFAM" id="SSF50475">
    <property type="entry name" value="FMN-binding split barrel"/>
    <property type="match status" value="1"/>
</dbReference>
<dbReference type="InterPro" id="IPR012349">
    <property type="entry name" value="Split_barrel_FMN-bd"/>
</dbReference>
<dbReference type="HOGENOM" id="CLU_1599272_0_0_9"/>
<dbReference type="InterPro" id="IPR011576">
    <property type="entry name" value="Pyridox_Oxase_N"/>
</dbReference>
<dbReference type="eggNOG" id="COG5015">
    <property type="taxonomic scope" value="Bacteria"/>
</dbReference>
<name>A6TST3_ALKMQ</name>
<dbReference type="KEGG" id="amt:Amet_3112"/>